<feature type="region of interest" description="Disordered" evidence="1">
    <location>
        <begin position="183"/>
        <end position="216"/>
    </location>
</feature>
<gene>
    <name evidence="2" type="ORF">JYU34_021311</name>
</gene>
<evidence type="ECO:0000256" key="1">
    <source>
        <dbReference type="SAM" id="MobiDB-lite"/>
    </source>
</evidence>
<dbReference type="Proteomes" id="UP000823941">
    <property type="component" value="Chromosome 29"/>
</dbReference>
<reference evidence="2 3" key="1">
    <citation type="submission" date="2021-06" db="EMBL/GenBank/DDBJ databases">
        <title>A haploid diamondback moth (Plutella xylostella L.) genome assembly resolves 31 chromosomes and identifies a diamide resistance mutation.</title>
        <authorList>
            <person name="Ward C.M."/>
            <person name="Perry K.D."/>
            <person name="Baker G."/>
            <person name="Powis K."/>
            <person name="Heckel D.G."/>
            <person name="Baxter S.W."/>
        </authorList>
    </citation>
    <scope>NUCLEOTIDE SEQUENCE [LARGE SCALE GENOMIC DNA]</scope>
    <source>
        <strain evidence="2 3">LV</strain>
        <tissue evidence="2">Single pupa</tissue>
    </source>
</reference>
<sequence>MLKNATPTSKPPQLTSFNNQNSFRPPAFLQQGFRPLVPQNNQFKFGIPQNQPYVRPNFQPTGYRPNFQPTGYRPNFQPTGYRPNLPQNQFKFGIPNQNLQRPQFKFGIPNQQFHPYKSNNAVTTDVSMRTAPVKQFSKPTNMNQLFYNELPYEPESEQNQPENYDDNVYYPEYAHEEPAYNDEYCNEIPPMSNQEIETETENENFQEEASPTNPKR</sequence>
<name>A0ABQ7PTC7_PLUXY</name>
<protein>
    <submittedName>
        <fullName evidence="2">Uncharacterized protein</fullName>
    </submittedName>
</protein>
<organism evidence="2 3">
    <name type="scientific">Plutella xylostella</name>
    <name type="common">Diamondback moth</name>
    <name type="synonym">Plutella maculipennis</name>
    <dbReference type="NCBI Taxonomy" id="51655"/>
    <lineage>
        <taxon>Eukaryota</taxon>
        <taxon>Metazoa</taxon>
        <taxon>Ecdysozoa</taxon>
        <taxon>Arthropoda</taxon>
        <taxon>Hexapoda</taxon>
        <taxon>Insecta</taxon>
        <taxon>Pterygota</taxon>
        <taxon>Neoptera</taxon>
        <taxon>Endopterygota</taxon>
        <taxon>Lepidoptera</taxon>
        <taxon>Glossata</taxon>
        <taxon>Ditrysia</taxon>
        <taxon>Yponomeutoidea</taxon>
        <taxon>Plutellidae</taxon>
        <taxon>Plutella</taxon>
    </lineage>
</organism>
<feature type="compositionally biased region" description="Acidic residues" evidence="1">
    <location>
        <begin position="196"/>
        <end position="206"/>
    </location>
</feature>
<proteinExistence type="predicted"/>
<dbReference type="EMBL" id="JAHIBW010000029">
    <property type="protein sequence ID" value="KAG7296207.1"/>
    <property type="molecule type" value="Genomic_DNA"/>
</dbReference>
<evidence type="ECO:0000313" key="3">
    <source>
        <dbReference type="Proteomes" id="UP000823941"/>
    </source>
</evidence>
<feature type="region of interest" description="Disordered" evidence="1">
    <location>
        <begin position="1"/>
        <end position="26"/>
    </location>
</feature>
<comment type="caution">
    <text evidence="2">The sequence shown here is derived from an EMBL/GenBank/DDBJ whole genome shotgun (WGS) entry which is preliminary data.</text>
</comment>
<keyword evidence="3" id="KW-1185">Reference proteome</keyword>
<accession>A0ABQ7PTC7</accession>
<feature type="compositionally biased region" description="Polar residues" evidence="1">
    <location>
        <begin position="1"/>
        <end position="23"/>
    </location>
</feature>
<evidence type="ECO:0000313" key="2">
    <source>
        <dbReference type="EMBL" id="KAG7296207.1"/>
    </source>
</evidence>